<dbReference type="GO" id="GO:1990904">
    <property type="term" value="C:ribonucleoprotein complex"/>
    <property type="evidence" value="ECO:0007669"/>
    <property type="project" value="UniProtKB-KW"/>
</dbReference>
<organism evidence="7 8">
    <name type="scientific">Candidatus Liptonbacteria bacterium GWB1_49_6</name>
    <dbReference type="NCBI Taxonomy" id="1798644"/>
    <lineage>
        <taxon>Bacteria</taxon>
        <taxon>Candidatus Liptoniibacteriota</taxon>
    </lineage>
</organism>
<keyword evidence="5" id="KW-0694">RNA-binding</keyword>
<dbReference type="GO" id="GO:0019843">
    <property type="term" value="F:rRNA binding"/>
    <property type="evidence" value="ECO:0007669"/>
    <property type="project" value="UniProtKB-UniRule"/>
</dbReference>
<dbReference type="STRING" id="1798644.A2122_01165"/>
<dbReference type="AlphaFoldDB" id="A0A1G2C6C1"/>
<dbReference type="GO" id="GO:0006412">
    <property type="term" value="P:translation"/>
    <property type="evidence" value="ECO:0007669"/>
    <property type="project" value="UniProtKB-UniRule"/>
</dbReference>
<dbReference type="InterPro" id="IPR023574">
    <property type="entry name" value="Ribosomal_uL4_dom_sf"/>
</dbReference>
<name>A0A1G2C6C1_9BACT</name>
<sequence length="216" mass="23803">MKTDLYNVKNEVVGKVELPDEVFGTKWRPELVRQVLTAYMANARSPWAHAKGRGEVRGGGRKPWRQKGTGRARHGSIRSPLWSGGGKAHGPQKERDYSQKVNATMRRSAIASVLSRKLKDREVKIFDSLALSAPKTKMFYETMRSLVGAPKGAKELSVLVVPGNGTTELSRAGANVPKAKVSSPKSLNAYDLMNHRYIFLEEGAIPVIGSHYHLAP</sequence>
<comment type="function">
    <text evidence="5">Forms part of the polypeptide exit tunnel.</text>
</comment>
<keyword evidence="3 5" id="KW-0687">Ribonucleoprotein</keyword>
<dbReference type="InterPro" id="IPR013005">
    <property type="entry name" value="Ribosomal_uL4-like"/>
</dbReference>
<dbReference type="Gene3D" id="3.40.1370.10">
    <property type="match status" value="1"/>
</dbReference>
<dbReference type="SUPFAM" id="SSF52166">
    <property type="entry name" value="Ribosomal protein L4"/>
    <property type="match status" value="1"/>
</dbReference>
<keyword evidence="5" id="KW-0699">rRNA-binding</keyword>
<accession>A0A1G2C6C1</accession>
<dbReference type="HAMAP" id="MF_01328_B">
    <property type="entry name" value="Ribosomal_uL4_B"/>
    <property type="match status" value="1"/>
</dbReference>
<dbReference type="EMBL" id="MHKU01000016">
    <property type="protein sequence ID" value="OGY96948.1"/>
    <property type="molecule type" value="Genomic_DNA"/>
</dbReference>
<proteinExistence type="inferred from homology"/>
<comment type="similarity">
    <text evidence="1 5">Belongs to the universal ribosomal protein uL4 family.</text>
</comment>
<dbReference type="InterPro" id="IPR002136">
    <property type="entry name" value="Ribosomal_uL4"/>
</dbReference>
<dbReference type="NCBIfam" id="TIGR03953">
    <property type="entry name" value="rplD_bact"/>
    <property type="match status" value="1"/>
</dbReference>
<feature type="compositionally biased region" description="Basic residues" evidence="6">
    <location>
        <begin position="59"/>
        <end position="76"/>
    </location>
</feature>
<gene>
    <name evidence="5" type="primary">rplD</name>
    <name evidence="7" type="ORF">A2122_01165</name>
</gene>
<protein>
    <recommendedName>
        <fullName evidence="4 5">Large ribosomal subunit protein uL4</fullName>
    </recommendedName>
</protein>
<evidence type="ECO:0000256" key="6">
    <source>
        <dbReference type="SAM" id="MobiDB-lite"/>
    </source>
</evidence>
<comment type="caution">
    <text evidence="7">The sequence shown here is derived from an EMBL/GenBank/DDBJ whole genome shotgun (WGS) entry which is preliminary data.</text>
</comment>
<dbReference type="PANTHER" id="PTHR10746:SF6">
    <property type="entry name" value="LARGE RIBOSOMAL SUBUNIT PROTEIN UL4M"/>
    <property type="match status" value="1"/>
</dbReference>
<dbReference type="GO" id="GO:0003735">
    <property type="term" value="F:structural constituent of ribosome"/>
    <property type="evidence" value="ECO:0007669"/>
    <property type="project" value="InterPro"/>
</dbReference>
<evidence type="ECO:0000256" key="5">
    <source>
        <dbReference type="HAMAP-Rule" id="MF_01328"/>
    </source>
</evidence>
<evidence type="ECO:0000256" key="2">
    <source>
        <dbReference type="ARBA" id="ARBA00022980"/>
    </source>
</evidence>
<evidence type="ECO:0000313" key="7">
    <source>
        <dbReference type="EMBL" id="OGY96948.1"/>
    </source>
</evidence>
<comment type="function">
    <text evidence="5">One of the primary rRNA binding proteins, this protein initially binds near the 5'-end of the 23S rRNA. It is important during the early stages of 50S assembly. It makes multiple contacts with different domains of the 23S rRNA in the assembled 50S subunit and ribosome.</text>
</comment>
<comment type="subunit">
    <text evidence="5">Part of the 50S ribosomal subunit.</text>
</comment>
<dbReference type="PANTHER" id="PTHR10746">
    <property type="entry name" value="50S RIBOSOMAL PROTEIN L4"/>
    <property type="match status" value="1"/>
</dbReference>
<evidence type="ECO:0000313" key="8">
    <source>
        <dbReference type="Proteomes" id="UP000176648"/>
    </source>
</evidence>
<dbReference type="GO" id="GO:0005840">
    <property type="term" value="C:ribosome"/>
    <property type="evidence" value="ECO:0007669"/>
    <property type="project" value="UniProtKB-KW"/>
</dbReference>
<keyword evidence="2 5" id="KW-0689">Ribosomal protein</keyword>
<dbReference type="Proteomes" id="UP000176648">
    <property type="component" value="Unassembled WGS sequence"/>
</dbReference>
<reference evidence="7 8" key="1">
    <citation type="journal article" date="2016" name="Nat. Commun.">
        <title>Thousands of microbial genomes shed light on interconnected biogeochemical processes in an aquifer system.</title>
        <authorList>
            <person name="Anantharaman K."/>
            <person name="Brown C.T."/>
            <person name="Hug L.A."/>
            <person name="Sharon I."/>
            <person name="Castelle C.J."/>
            <person name="Probst A.J."/>
            <person name="Thomas B.C."/>
            <person name="Singh A."/>
            <person name="Wilkins M.J."/>
            <person name="Karaoz U."/>
            <person name="Brodie E.L."/>
            <person name="Williams K.H."/>
            <person name="Hubbard S.S."/>
            <person name="Banfield J.F."/>
        </authorList>
    </citation>
    <scope>NUCLEOTIDE SEQUENCE [LARGE SCALE GENOMIC DNA]</scope>
</reference>
<feature type="region of interest" description="Disordered" evidence="6">
    <location>
        <begin position="50"/>
        <end position="97"/>
    </location>
</feature>
<dbReference type="Pfam" id="PF00573">
    <property type="entry name" value="Ribosomal_L4"/>
    <property type="match status" value="1"/>
</dbReference>
<evidence type="ECO:0000256" key="3">
    <source>
        <dbReference type="ARBA" id="ARBA00023274"/>
    </source>
</evidence>
<evidence type="ECO:0000256" key="4">
    <source>
        <dbReference type="ARBA" id="ARBA00035244"/>
    </source>
</evidence>
<evidence type="ECO:0000256" key="1">
    <source>
        <dbReference type="ARBA" id="ARBA00010528"/>
    </source>
</evidence>